<evidence type="ECO:0000313" key="2">
    <source>
        <dbReference type="EMBL" id="RLM69546.1"/>
    </source>
</evidence>
<dbReference type="EMBL" id="PQIB02000014">
    <property type="protein sequence ID" value="RLM69546.1"/>
    <property type="molecule type" value="Genomic_DNA"/>
</dbReference>
<evidence type="ECO:0000313" key="3">
    <source>
        <dbReference type="Proteomes" id="UP000275267"/>
    </source>
</evidence>
<protein>
    <submittedName>
        <fullName evidence="2">Uncharacterized protein</fullName>
    </submittedName>
</protein>
<evidence type="ECO:0000256" key="1">
    <source>
        <dbReference type="SAM" id="MobiDB-lite"/>
    </source>
</evidence>
<dbReference type="Proteomes" id="UP000275267">
    <property type="component" value="Unassembled WGS sequence"/>
</dbReference>
<dbReference type="STRING" id="4540.A0A3L6Q3G1"/>
<dbReference type="AlphaFoldDB" id="A0A3L6Q3G1"/>
<name>A0A3L6Q3G1_PANMI</name>
<accession>A0A3L6Q3G1</accession>
<organism evidence="2 3">
    <name type="scientific">Panicum miliaceum</name>
    <name type="common">Proso millet</name>
    <name type="synonym">Broomcorn millet</name>
    <dbReference type="NCBI Taxonomy" id="4540"/>
    <lineage>
        <taxon>Eukaryota</taxon>
        <taxon>Viridiplantae</taxon>
        <taxon>Streptophyta</taxon>
        <taxon>Embryophyta</taxon>
        <taxon>Tracheophyta</taxon>
        <taxon>Spermatophyta</taxon>
        <taxon>Magnoliopsida</taxon>
        <taxon>Liliopsida</taxon>
        <taxon>Poales</taxon>
        <taxon>Poaceae</taxon>
        <taxon>PACMAD clade</taxon>
        <taxon>Panicoideae</taxon>
        <taxon>Panicodae</taxon>
        <taxon>Paniceae</taxon>
        <taxon>Panicinae</taxon>
        <taxon>Panicum</taxon>
        <taxon>Panicum sect. Panicum</taxon>
    </lineage>
</organism>
<gene>
    <name evidence="2" type="ORF">C2845_PM17G06670</name>
</gene>
<comment type="caution">
    <text evidence="2">The sequence shown here is derived from an EMBL/GenBank/DDBJ whole genome shotgun (WGS) entry which is preliminary data.</text>
</comment>
<reference evidence="3" key="1">
    <citation type="journal article" date="2019" name="Nat. Commun.">
        <title>The genome of broomcorn millet.</title>
        <authorList>
            <person name="Zou C."/>
            <person name="Miki D."/>
            <person name="Li D."/>
            <person name="Tang Q."/>
            <person name="Xiao L."/>
            <person name="Rajput S."/>
            <person name="Deng P."/>
            <person name="Jia W."/>
            <person name="Huang R."/>
            <person name="Zhang M."/>
            <person name="Sun Y."/>
            <person name="Hu J."/>
            <person name="Fu X."/>
            <person name="Schnable P.S."/>
            <person name="Li F."/>
            <person name="Zhang H."/>
            <person name="Feng B."/>
            <person name="Zhu X."/>
            <person name="Liu R."/>
            <person name="Schnable J.C."/>
            <person name="Zhu J.-K."/>
            <person name="Zhang H."/>
        </authorList>
    </citation>
    <scope>NUCLEOTIDE SEQUENCE [LARGE SCALE GENOMIC DNA]</scope>
</reference>
<proteinExistence type="predicted"/>
<feature type="region of interest" description="Disordered" evidence="1">
    <location>
        <begin position="1"/>
        <end position="46"/>
    </location>
</feature>
<keyword evidence="3" id="KW-1185">Reference proteome</keyword>
<sequence>MDVNPLGAACTKDSAEAPGEAHGENSAEAPEKATEEESGEASEEHSEPQALWSCEQKCQHGLKIFPNSKVELEITMSEGSDLIKVLGEIKELCILRLCVKPHHDADGKVDLCVWANGIHQRCYFNVKILEIACSSKLNVSFGSEAMQNLELLTARCCSGLTLKFAEIKNLSKLKLKEVRLLGSYDDKLKEDLDNQLN</sequence>
<feature type="compositionally biased region" description="Basic and acidic residues" evidence="1">
    <location>
        <begin position="13"/>
        <end position="35"/>
    </location>
</feature>